<dbReference type="PANTHER" id="PTHR24103">
    <property type="entry name" value="E3 UBIQUITIN-PROTEIN LIGASE TRIM"/>
    <property type="match status" value="1"/>
</dbReference>
<evidence type="ECO:0000256" key="3">
    <source>
        <dbReference type="PROSITE-ProRule" id="PRU00024"/>
    </source>
</evidence>
<dbReference type="Pfam" id="PF00643">
    <property type="entry name" value="zf-B_box"/>
    <property type="match status" value="1"/>
</dbReference>
<dbReference type="Gene3D" id="3.30.160.60">
    <property type="entry name" value="Classic Zinc Finger"/>
    <property type="match status" value="1"/>
</dbReference>
<evidence type="ECO:0000313" key="6">
    <source>
        <dbReference type="EMBL" id="CDQ82211.1"/>
    </source>
</evidence>
<dbReference type="SMART" id="SM00336">
    <property type="entry name" value="BBOX"/>
    <property type="match status" value="1"/>
</dbReference>
<dbReference type="Proteomes" id="UP000193380">
    <property type="component" value="Unassembled WGS sequence"/>
</dbReference>
<reference evidence="6" key="2">
    <citation type="submission" date="2014-03" db="EMBL/GenBank/DDBJ databases">
        <authorList>
            <person name="Genoscope - CEA"/>
        </authorList>
    </citation>
    <scope>NUCLEOTIDE SEQUENCE</scope>
</reference>
<keyword evidence="1 3" id="KW-0863">Zinc-finger</keyword>
<dbReference type="STRING" id="8022.A0A060XRT3"/>
<keyword evidence="2" id="KW-0862">Zinc</keyword>
<evidence type="ECO:0000256" key="4">
    <source>
        <dbReference type="SAM" id="Coils"/>
    </source>
</evidence>
<dbReference type="InterPro" id="IPR000315">
    <property type="entry name" value="Znf_B-box"/>
</dbReference>
<evidence type="ECO:0000313" key="7">
    <source>
        <dbReference type="Proteomes" id="UP000193380"/>
    </source>
</evidence>
<dbReference type="PaxDb" id="8022-A0A060XRT3"/>
<proteinExistence type="predicted"/>
<dbReference type="SUPFAM" id="SSF57845">
    <property type="entry name" value="B-box zinc-binding domain"/>
    <property type="match status" value="1"/>
</dbReference>
<feature type="coiled-coil region" evidence="4">
    <location>
        <begin position="82"/>
        <end position="153"/>
    </location>
</feature>
<dbReference type="InterPro" id="IPR050143">
    <property type="entry name" value="TRIM/RBCC"/>
</dbReference>
<evidence type="ECO:0000259" key="5">
    <source>
        <dbReference type="PROSITE" id="PS50119"/>
    </source>
</evidence>
<keyword evidence="4" id="KW-0175">Coiled coil</keyword>
<dbReference type="GO" id="GO:0008270">
    <property type="term" value="F:zinc ion binding"/>
    <property type="evidence" value="ECO:0007669"/>
    <property type="project" value="UniProtKB-KW"/>
</dbReference>
<dbReference type="EMBL" id="FR905927">
    <property type="protein sequence ID" value="CDQ82211.1"/>
    <property type="molecule type" value="Genomic_DNA"/>
</dbReference>
<feature type="domain" description="B box-type" evidence="5">
    <location>
        <begin position="5"/>
        <end position="46"/>
    </location>
</feature>
<dbReference type="PROSITE" id="PS50119">
    <property type="entry name" value="ZF_BBOX"/>
    <property type="match status" value="1"/>
</dbReference>
<sequence length="171" mass="19856">MSSRNNPRGCKEHGETLSLFCLDDLQPICVACQMSEVHKGHRLYPIGEGAHDCKEELKTALTPLKEKLQLFKKAMVVCDQTAEHIKNQVEHTERQIKDEFETLRQFLRDEEAARLNALKAEEDQKSLLLKEKIEEMSNELTSLSNTIRTVEQEMRSQDIPFLQNYKDIIKR</sequence>
<protein>
    <recommendedName>
        <fullName evidence="5">B box-type domain-containing protein</fullName>
    </recommendedName>
</protein>
<dbReference type="AlphaFoldDB" id="A0A060XRT3"/>
<organism evidence="6 7">
    <name type="scientific">Oncorhynchus mykiss</name>
    <name type="common">Rainbow trout</name>
    <name type="synonym">Salmo gairdneri</name>
    <dbReference type="NCBI Taxonomy" id="8022"/>
    <lineage>
        <taxon>Eukaryota</taxon>
        <taxon>Metazoa</taxon>
        <taxon>Chordata</taxon>
        <taxon>Craniata</taxon>
        <taxon>Vertebrata</taxon>
        <taxon>Euteleostomi</taxon>
        <taxon>Actinopterygii</taxon>
        <taxon>Neopterygii</taxon>
        <taxon>Teleostei</taxon>
        <taxon>Protacanthopterygii</taxon>
        <taxon>Salmoniformes</taxon>
        <taxon>Salmonidae</taxon>
        <taxon>Salmoninae</taxon>
        <taxon>Oncorhynchus</taxon>
    </lineage>
</organism>
<gene>
    <name evidence="6" type="ORF">GSONMT00041489001</name>
</gene>
<name>A0A060XRT3_ONCMY</name>
<accession>A0A060XRT3</accession>
<keyword evidence="1 3" id="KW-0479">Metal-binding</keyword>
<evidence type="ECO:0000256" key="1">
    <source>
        <dbReference type="ARBA" id="ARBA00022771"/>
    </source>
</evidence>
<reference evidence="6" key="1">
    <citation type="journal article" date="2014" name="Nat. Commun.">
        <title>The rainbow trout genome provides novel insights into evolution after whole-genome duplication in vertebrates.</title>
        <authorList>
            <person name="Berthelot C."/>
            <person name="Brunet F."/>
            <person name="Chalopin D."/>
            <person name="Juanchich A."/>
            <person name="Bernard M."/>
            <person name="Noel B."/>
            <person name="Bento P."/>
            <person name="Da Silva C."/>
            <person name="Labadie K."/>
            <person name="Alberti A."/>
            <person name="Aury J.M."/>
            <person name="Louis A."/>
            <person name="Dehais P."/>
            <person name="Bardou P."/>
            <person name="Montfort J."/>
            <person name="Klopp C."/>
            <person name="Cabau C."/>
            <person name="Gaspin C."/>
            <person name="Thorgaard G.H."/>
            <person name="Boussaha M."/>
            <person name="Quillet E."/>
            <person name="Guyomard R."/>
            <person name="Galiana D."/>
            <person name="Bobe J."/>
            <person name="Volff J.N."/>
            <person name="Genet C."/>
            <person name="Wincker P."/>
            <person name="Jaillon O."/>
            <person name="Roest Crollius H."/>
            <person name="Guiguen Y."/>
        </authorList>
    </citation>
    <scope>NUCLEOTIDE SEQUENCE [LARGE SCALE GENOMIC DNA]</scope>
</reference>
<evidence type="ECO:0000256" key="2">
    <source>
        <dbReference type="ARBA" id="ARBA00022833"/>
    </source>
</evidence>